<dbReference type="PROSITE" id="PS00149">
    <property type="entry name" value="SULFATASE_2"/>
    <property type="match status" value="1"/>
</dbReference>
<dbReference type="KEGG" id="pfaa:MM59RIKEN_13600"/>
<evidence type="ECO:0000259" key="5">
    <source>
        <dbReference type="Pfam" id="PF00884"/>
    </source>
</evidence>
<keyword evidence="4" id="KW-0106">Calcium</keyword>
<gene>
    <name evidence="6" type="ORF">MM59RIKEN_13600</name>
</gene>
<dbReference type="AlphaFoldDB" id="A0A810QED9"/>
<dbReference type="RefSeq" id="WP_187029894.1">
    <property type="nucleotide sequence ID" value="NZ_AP023420.1"/>
</dbReference>
<evidence type="ECO:0000256" key="3">
    <source>
        <dbReference type="ARBA" id="ARBA00022801"/>
    </source>
</evidence>
<dbReference type="GO" id="GO:0004065">
    <property type="term" value="F:arylsulfatase activity"/>
    <property type="evidence" value="ECO:0007669"/>
    <property type="project" value="TreeGrafter"/>
</dbReference>
<dbReference type="InterPro" id="IPR000917">
    <property type="entry name" value="Sulfatase_N"/>
</dbReference>
<keyword evidence="3" id="KW-0378">Hydrolase</keyword>
<evidence type="ECO:0000313" key="7">
    <source>
        <dbReference type="Proteomes" id="UP000679848"/>
    </source>
</evidence>
<proteinExistence type="inferred from homology"/>
<keyword evidence="2" id="KW-0479">Metal-binding</keyword>
<sequence>MKKPNIVVITTDQQRFDTVSAYGKAPYGVKVKTDHLDQLAAEGVRFTNAFTCCPLCSPARTSFLTGTYPHTHKTMTNTNLHPLDNQIQPGDDLVINGLREEGYHTAYVGKWHVNNDINPDEFGYEHFVGLGDYDRYRATLEIPAAPQTKYYATAMGGYGDDPIDLERSRPAYLTKAAIGYIEQFAKEEQPFFVRLDFHGPHFPSVIPEPYASMYRPEDIQPIPSFYDDMTRKPAVQHNTPKYWEADRFTWQDWQKLIAKYMGECTLIDDMVGRVLDKLAELGLDEDTLVLFSTDHGDHLGAHKIWDKAFALYDDNCHVPLLARWKGRIPANSVCTEFVSHYVDMCPTILEAAGAQIPEQVQGQSFLPLCLGQKQERKPYIVSEFHGSHMGFYTIRSIRTEKYKYIFHTGADDEFYDLSEDPYEMSNRIEWPEYADVVKELKLHLVEWMRETRDHLYTEYMVYYLTKNEDLALQAPGRGRVKW</sequence>
<dbReference type="GO" id="GO:0046872">
    <property type="term" value="F:metal ion binding"/>
    <property type="evidence" value="ECO:0007669"/>
    <property type="project" value="UniProtKB-KW"/>
</dbReference>
<evidence type="ECO:0000256" key="2">
    <source>
        <dbReference type="ARBA" id="ARBA00022723"/>
    </source>
</evidence>
<comment type="similarity">
    <text evidence="1">Belongs to the sulfatase family.</text>
</comment>
<name>A0A810QED9_9FIRM</name>
<evidence type="ECO:0000256" key="4">
    <source>
        <dbReference type="ARBA" id="ARBA00022837"/>
    </source>
</evidence>
<reference evidence="6" key="1">
    <citation type="submission" date="2020-09" db="EMBL/GenBank/DDBJ databases">
        <title>New species isolated from human feces.</title>
        <authorList>
            <person name="Kitahara M."/>
            <person name="Shigeno Y."/>
            <person name="Shime M."/>
            <person name="Matsumoto Y."/>
            <person name="Nakamura S."/>
            <person name="Motooka D."/>
            <person name="Fukuoka S."/>
            <person name="Nishikawa H."/>
            <person name="Benno Y."/>
        </authorList>
    </citation>
    <scope>NUCLEOTIDE SEQUENCE</scope>
    <source>
        <strain evidence="6">MM59</strain>
    </source>
</reference>
<accession>A0A810QED9</accession>
<dbReference type="PANTHER" id="PTHR42693">
    <property type="entry name" value="ARYLSULFATASE FAMILY MEMBER"/>
    <property type="match status" value="1"/>
</dbReference>
<protein>
    <submittedName>
        <fullName evidence="6">Acetylglucosamine-6-sulfatase</fullName>
    </submittedName>
</protein>
<dbReference type="Gene3D" id="3.40.720.10">
    <property type="entry name" value="Alkaline Phosphatase, subunit A"/>
    <property type="match status" value="1"/>
</dbReference>
<dbReference type="EMBL" id="AP023420">
    <property type="protein sequence ID" value="BCK84041.1"/>
    <property type="molecule type" value="Genomic_DNA"/>
</dbReference>
<keyword evidence="7" id="KW-1185">Reference proteome</keyword>
<dbReference type="InterPro" id="IPR050738">
    <property type="entry name" value="Sulfatase"/>
</dbReference>
<dbReference type="PROSITE" id="PS00523">
    <property type="entry name" value="SULFATASE_1"/>
    <property type="match status" value="1"/>
</dbReference>
<dbReference type="InterPro" id="IPR024607">
    <property type="entry name" value="Sulfatase_CS"/>
</dbReference>
<dbReference type="PANTHER" id="PTHR42693:SF53">
    <property type="entry name" value="ENDO-4-O-SULFATASE"/>
    <property type="match status" value="1"/>
</dbReference>
<evidence type="ECO:0000256" key="1">
    <source>
        <dbReference type="ARBA" id="ARBA00008779"/>
    </source>
</evidence>
<feature type="domain" description="Sulfatase N-terminal" evidence="5">
    <location>
        <begin position="4"/>
        <end position="354"/>
    </location>
</feature>
<dbReference type="Pfam" id="PF00884">
    <property type="entry name" value="Sulfatase"/>
    <property type="match status" value="1"/>
</dbReference>
<dbReference type="Proteomes" id="UP000679848">
    <property type="component" value="Chromosome"/>
</dbReference>
<dbReference type="InterPro" id="IPR017850">
    <property type="entry name" value="Alkaline_phosphatase_core_sf"/>
</dbReference>
<dbReference type="SUPFAM" id="SSF53649">
    <property type="entry name" value="Alkaline phosphatase-like"/>
    <property type="match status" value="1"/>
</dbReference>
<organism evidence="6 7">
    <name type="scientific">Pusillibacter faecalis</name>
    <dbReference type="NCBI Taxonomy" id="2714358"/>
    <lineage>
        <taxon>Bacteria</taxon>
        <taxon>Bacillati</taxon>
        <taxon>Bacillota</taxon>
        <taxon>Clostridia</taxon>
        <taxon>Eubacteriales</taxon>
        <taxon>Oscillospiraceae</taxon>
        <taxon>Pusillibacter</taxon>
    </lineage>
</organism>
<evidence type="ECO:0000313" key="6">
    <source>
        <dbReference type="EMBL" id="BCK84041.1"/>
    </source>
</evidence>
<dbReference type="CDD" id="cd16033">
    <property type="entry name" value="sulfatase_like"/>
    <property type="match status" value="1"/>
</dbReference>